<name>A0A318P5D6_9ACTN</name>
<gene>
    <name evidence="1" type="ORF">C7C45_08845</name>
</gene>
<evidence type="ECO:0000313" key="1">
    <source>
        <dbReference type="EMBL" id="PYC72533.1"/>
    </source>
</evidence>
<dbReference type="EMBL" id="PYBV01000011">
    <property type="protein sequence ID" value="PYC72533.1"/>
    <property type="molecule type" value="Genomic_DNA"/>
</dbReference>
<sequence>MRTEQIDIPGRLDIEIVGPDLLNEHRIISYVVLELKILRSYRSGDRVTAVSPSEIVTWVGDGVDQAYSYRLARGSLESALCCFDMRKTFSGRTCFDHVADKAASLDVRLEVWHLFASTKAYREHQVSEALRRT</sequence>
<keyword evidence="2" id="KW-1185">Reference proteome</keyword>
<evidence type="ECO:0000313" key="2">
    <source>
        <dbReference type="Proteomes" id="UP000248333"/>
    </source>
</evidence>
<dbReference type="Proteomes" id="UP000248333">
    <property type="component" value="Unassembled WGS sequence"/>
</dbReference>
<protein>
    <submittedName>
        <fullName evidence="1">Uncharacterized protein</fullName>
    </submittedName>
</protein>
<dbReference type="AlphaFoldDB" id="A0A318P5D6"/>
<accession>A0A318P5D6</accession>
<organism evidence="1 2">
    <name type="scientific">Micromonospora arborensis</name>
    <dbReference type="NCBI Taxonomy" id="2116518"/>
    <lineage>
        <taxon>Bacteria</taxon>
        <taxon>Bacillati</taxon>
        <taxon>Actinomycetota</taxon>
        <taxon>Actinomycetes</taxon>
        <taxon>Micromonosporales</taxon>
        <taxon>Micromonosporaceae</taxon>
        <taxon>Micromonospora</taxon>
    </lineage>
</organism>
<proteinExistence type="predicted"/>
<reference evidence="1 2" key="1">
    <citation type="submission" date="2018-03" db="EMBL/GenBank/DDBJ databases">
        <title>Bioinformatic expansion and discovery of thiopeptide antibiotics.</title>
        <authorList>
            <person name="Schwalen C.J."/>
            <person name="Hudson G.A."/>
            <person name="Mitchell D.A."/>
        </authorList>
    </citation>
    <scope>NUCLEOTIDE SEQUENCE [LARGE SCALE GENOMIC DNA]</scope>
    <source>
        <strain evidence="1 2">NRRL 8041</strain>
    </source>
</reference>
<comment type="caution">
    <text evidence="1">The sequence shown here is derived from an EMBL/GenBank/DDBJ whole genome shotgun (WGS) entry which is preliminary data.</text>
</comment>